<gene>
    <name evidence="1" type="ORF">E2C01_066659</name>
</gene>
<dbReference type="EMBL" id="VSRR010034591">
    <property type="protein sequence ID" value="MPC72356.1"/>
    <property type="molecule type" value="Genomic_DNA"/>
</dbReference>
<proteinExistence type="predicted"/>
<keyword evidence="2" id="KW-1185">Reference proteome</keyword>
<comment type="caution">
    <text evidence="1">The sequence shown here is derived from an EMBL/GenBank/DDBJ whole genome shotgun (WGS) entry which is preliminary data.</text>
</comment>
<name>A0A5B7HR39_PORTR</name>
<organism evidence="1 2">
    <name type="scientific">Portunus trituberculatus</name>
    <name type="common">Swimming crab</name>
    <name type="synonym">Neptunus trituberculatus</name>
    <dbReference type="NCBI Taxonomy" id="210409"/>
    <lineage>
        <taxon>Eukaryota</taxon>
        <taxon>Metazoa</taxon>
        <taxon>Ecdysozoa</taxon>
        <taxon>Arthropoda</taxon>
        <taxon>Crustacea</taxon>
        <taxon>Multicrustacea</taxon>
        <taxon>Malacostraca</taxon>
        <taxon>Eumalacostraca</taxon>
        <taxon>Eucarida</taxon>
        <taxon>Decapoda</taxon>
        <taxon>Pleocyemata</taxon>
        <taxon>Brachyura</taxon>
        <taxon>Eubrachyura</taxon>
        <taxon>Portunoidea</taxon>
        <taxon>Portunidae</taxon>
        <taxon>Portuninae</taxon>
        <taxon>Portunus</taxon>
    </lineage>
</organism>
<reference evidence="1 2" key="1">
    <citation type="submission" date="2019-05" db="EMBL/GenBank/DDBJ databases">
        <title>Another draft genome of Portunus trituberculatus and its Hox gene families provides insights of decapod evolution.</title>
        <authorList>
            <person name="Jeong J.-H."/>
            <person name="Song I."/>
            <person name="Kim S."/>
            <person name="Choi T."/>
            <person name="Kim D."/>
            <person name="Ryu S."/>
            <person name="Kim W."/>
        </authorList>
    </citation>
    <scope>NUCLEOTIDE SEQUENCE [LARGE SCALE GENOMIC DNA]</scope>
    <source>
        <tissue evidence="1">Muscle</tissue>
    </source>
</reference>
<accession>A0A5B7HR39</accession>
<evidence type="ECO:0000313" key="1">
    <source>
        <dbReference type="EMBL" id="MPC72356.1"/>
    </source>
</evidence>
<dbReference type="AlphaFoldDB" id="A0A5B7HR39"/>
<evidence type="ECO:0000313" key="2">
    <source>
        <dbReference type="Proteomes" id="UP000324222"/>
    </source>
</evidence>
<sequence>MAIESTCFLCHQHLVNATRSVTQASIAKDCILTHFWPDIHYSQKLLVEVTGGSGEGTARATHCELL</sequence>
<dbReference type="Proteomes" id="UP000324222">
    <property type="component" value="Unassembled WGS sequence"/>
</dbReference>
<protein>
    <submittedName>
        <fullName evidence="1">Uncharacterized protein</fullName>
    </submittedName>
</protein>